<protein>
    <submittedName>
        <fullName evidence="3">Hypothetical_protein</fullName>
    </submittedName>
</protein>
<sequence>MPFEVATNTSHLEIRWSYESNAQTIDFLQLKNQYSFICIQGTNNEYFENYDIISRTQALDISKCTIDVAKIDGNMGIISLNNCICKNNFTTDCRTFRLDIIDSQIKIQQLLNLKIEILTVQVSSHLQLDYYNCCNLNCGLNCLTLININIDLQQLNGTWNTIKLDNCIFSGQIDNSKLKVSTLELVVTEQHYANNFEYIDKLQCFQFYLANNKTITQQSINLASLQNSNKQKQLLYAYLENTICDLSAISDIWTSIRFTNCTIQCDAHSSCAKFSNTNIEITQNEHHNQNYLLDFKIFQQFKPKELTLKQLSINLEELEGSWNSLSLQQCSFINNKTNGTVRAAKILISHSNQDVYSYFSSDTIIISQCQVNSYPNATKLEIHSSTINITQPNHTIQSLFLFNVKLQRFSILDLRALQSIDLNSIQKSSPLYRTREAIINFLRYKKKNRNIVKQRLQRVEYERKLKLPKEILNKQLVYGFNLQLRRVQLIFYILNE</sequence>
<dbReference type="EMBL" id="CAXDID020000588">
    <property type="protein sequence ID" value="CAL6104823.1"/>
    <property type="molecule type" value="Genomic_DNA"/>
</dbReference>
<name>A0AA86TY25_9EUKA</name>
<dbReference type="EMBL" id="CAXDID020000566">
    <property type="protein sequence ID" value="CAL6103406.1"/>
    <property type="molecule type" value="Genomic_DNA"/>
</dbReference>
<dbReference type="Proteomes" id="UP001642409">
    <property type="component" value="Unassembled WGS sequence"/>
</dbReference>
<dbReference type="EMBL" id="CATOUU010001019">
    <property type="protein sequence ID" value="CAI9967297.1"/>
    <property type="molecule type" value="Genomic_DNA"/>
</dbReference>
<reference evidence="3 5" key="2">
    <citation type="submission" date="2024-07" db="EMBL/GenBank/DDBJ databases">
        <authorList>
            <person name="Akdeniz Z."/>
        </authorList>
    </citation>
    <scope>NUCLEOTIDE SEQUENCE [LARGE SCALE GENOMIC DNA]</scope>
</reference>
<evidence type="ECO:0000313" key="2">
    <source>
        <dbReference type="EMBL" id="CAI9967297.1"/>
    </source>
</evidence>
<keyword evidence="5" id="KW-1185">Reference proteome</keyword>
<evidence type="ECO:0000313" key="3">
    <source>
        <dbReference type="EMBL" id="CAL6103406.1"/>
    </source>
</evidence>
<gene>
    <name evidence="1" type="ORF">HINF_LOCUS18977</name>
    <name evidence="2" type="ORF">HINF_LOCUS54942</name>
    <name evidence="3" type="ORF">HINF_LOCUS72129</name>
    <name evidence="4" type="ORF">HINF_LOCUS72968</name>
</gene>
<proteinExistence type="predicted"/>
<evidence type="ECO:0000313" key="5">
    <source>
        <dbReference type="Proteomes" id="UP001642409"/>
    </source>
</evidence>
<accession>A0AA86TY25</accession>
<evidence type="ECO:0000313" key="4">
    <source>
        <dbReference type="EMBL" id="CAL6104823.1"/>
    </source>
</evidence>
<organism evidence="1">
    <name type="scientific">Hexamita inflata</name>
    <dbReference type="NCBI Taxonomy" id="28002"/>
    <lineage>
        <taxon>Eukaryota</taxon>
        <taxon>Metamonada</taxon>
        <taxon>Diplomonadida</taxon>
        <taxon>Hexamitidae</taxon>
        <taxon>Hexamitinae</taxon>
        <taxon>Hexamita</taxon>
    </lineage>
</organism>
<evidence type="ECO:0000313" key="1">
    <source>
        <dbReference type="EMBL" id="CAI9931332.1"/>
    </source>
</evidence>
<reference evidence="1" key="1">
    <citation type="submission" date="2023-06" db="EMBL/GenBank/DDBJ databases">
        <authorList>
            <person name="Kurt Z."/>
        </authorList>
    </citation>
    <scope>NUCLEOTIDE SEQUENCE</scope>
</reference>
<dbReference type="AlphaFoldDB" id="A0AA86TY25"/>
<comment type="caution">
    <text evidence="1">The sequence shown here is derived from an EMBL/GenBank/DDBJ whole genome shotgun (WGS) entry which is preliminary data.</text>
</comment>
<dbReference type="EMBL" id="CATOUU010000482">
    <property type="protein sequence ID" value="CAI9931332.1"/>
    <property type="molecule type" value="Genomic_DNA"/>
</dbReference>